<organism evidence="2 3">
    <name type="scientific">Paraburkholderia solisilvae</name>
    <dbReference type="NCBI Taxonomy" id="624376"/>
    <lineage>
        <taxon>Bacteria</taxon>
        <taxon>Pseudomonadati</taxon>
        <taxon>Pseudomonadota</taxon>
        <taxon>Betaproteobacteria</taxon>
        <taxon>Burkholderiales</taxon>
        <taxon>Burkholderiaceae</taxon>
        <taxon>Paraburkholderia</taxon>
    </lineage>
</organism>
<dbReference type="AlphaFoldDB" id="A0A6J5DKR0"/>
<sequence length="206" mass="22764">MTKPKGLTALWLPVFLFAGCSAHNDDVPNRENFTAALSRFLDAHGDMCIGKVKWPIDISKDEANERTANSLQLPVLEKIGLVHKQQISDSTTRYTLSDEGNKYYLHKALPSMAANGAITMHDGDLCYGKLRVDKVIGWELPRTVDGVERTVITYTYAIDAAPWTKDADVQRVFPVVAMVVRNGGTLQLKQLVVLTKGGWEGEIGFS</sequence>
<protein>
    <recommendedName>
        <fullName evidence="4">Lipoprotein</fullName>
    </recommendedName>
</protein>
<name>A0A6J5DKR0_9BURK</name>
<feature type="signal peptide" evidence="1">
    <location>
        <begin position="1"/>
        <end position="24"/>
    </location>
</feature>
<dbReference type="Proteomes" id="UP000494329">
    <property type="component" value="Unassembled WGS sequence"/>
</dbReference>
<evidence type="ECO:0000313" key="3">
    <source>
        <dbReference type="Proteomes" id="UP000494329"/>
    </source>
</evidence>
<feature type="chain" id="PRO_5027015327" description="Lipoprotein" evidence="1">
    <location>
        <begin position="25"/>
        <end position="206"/>
    </location>
</feature>
<reference evidence="2 3" key="1">
    <citation type="submission" date="2020-04" db="EMBL/GenBank/DDBJ databases">
        <authorList>
            <person name="De Canck E."/>
        </authorList>
    </citation>
    <scope>NUCLEOTIDE SEQUENCE [LARGE SCALE GENOMIC DNA]</scope>
    <source>
        <strain evidence="2 3">LMG 29739</strain>
    </source>
</reference>
<dbReference type="RefSeq" id="WP_175110760.1">
    <property type="nucleotide sequence ID" value="NZ_CADIKF010000012.1"/>
</dbReference>
<dbReference type="PROSITE" id="PS51257">
    <property type="entry name" value="PROKAR_LIPOPROTEIN"/>
    <property type="match status" value="1"/>
</dbReference>
<gene>
    <name evidence="2" type="ORF">LMG29739_02025</name>
</gene>
<keyword evidence="1" id="KW-0732">Signal</keyword>
<dbReference type="EMBL" id="CADIKF010000012">
    <property type="protein sequence ID" value="CAB3754769.1"/>
    <property type="molecule type" value="Genomic_DNA"/>
</dbReference>
<evidence type="ECO:0000256" key="1">
    <source>
        <dbReference type="SAM" id="SignalP"/>
    </source>
</evidence>
<accession>A0A6J5DKR0</accession>
<keyword evidence="3" id="KW-1185">Reference proteome</keyword>
<evidence type="ECO:0008006" key="4">
    <source>
        <dbReference type="Google" id="ProtNLM"/>
    </source>
</evidence>
<evidence type="ECO:0000313" key="2">
    <source>
        <dbReference type="EMBL" id="CAB3754769.1"/>
    </source>
</evidence>
<proteinExistence type="predicted"/>